<gene>
    <name evidence="1" type="ORF">EOD43_04370</name>
</gene>
<evidence type="ECO:0000313" key="1">
    <source>
        <dbReference type="EMBL" id="RVT93136.1"/>
    </source>
</evidence>
<dbReference type="Proteomes" id="UP000282971">
    <property type="component" value="Unassembled WGS sequence"/>
</dbReference>
<name>A0A437M6G3_9SPHN</name>
<sequence>MLTIAVEGKTDRSVVENLLRSAGVEDFNVIVADGHLHPKVSLRRLANLNITPPSIVVYDQDSGSVGDAVEPNKVSLDAIFCPAIPSIEAWLFADSAAFFEVLGEKAEAFQGRLPLPEQLPYPKFLKSTMLRDARDYHRLLQTIDVRKASARSPSLKFFLQSARRLSGLAPMDVDTPDFKTGQMTREVLRNLISEVYPSSKPLFRSASGAIVTAEQMMQEITDGTDLGREYASDILRVARDLLSRQAQKHHSGPPSE</sequence>
<dbReference type="RefSeq" id="WP_127741439.1">
    <property type="nucleotide sequence ID" value="NZ_SACN01000001.1"/>
</dbReference>
<dbReference type="OrthoDB" id="7068049at2"/>
<dbReference type="EMBL" id="SACN01000001">
    <property type="protein sequence ID" value="RVT93136.1"/>
    <property type="molecule type" value="Genomic_DNA"/>
</dbReference>
<comment type="caution">
    <text evidence="1">The sequence shown here is derived from an EMBL/GenBank/DDBJ whole genome shotgun (WGS) entry which is preliminary data.</text>
</comment>
<dbReference type="AlphaFoldDB" id="A0A437M6G3"/>
<keyword evidence="2" id="KW-1185">Reference proteome</keyword>
<proteinExistence type="predicted"/>
<protein>
    <submittedName>
        <fullName evidence="1">Uncharacterized protein</fullName>
    </submittedName>
</protein>
<evidence type="ECO:0000313" key="2">
    <source>
        <dbReference type="Proteomes" id="UP000282971"/>
    </source>
</evidence>
<organism evidence="1 2">
    <name type="scientific">Sphingomonas crocodyli</name>
    <dbReference type="NCBI Taxonomy" id="1979270"/>
    <lineage>
        <taxon>Bacteria</taxon>
        <taxon>Pseudomonadati</taxon>
        <taxon>Pseudomonadota</taxon>
        <taxon>Alphaproteobacteria</taxon>
        <taxon>Sphingomonadales</taxon>
        <taxon>Sphingomonadaceae</taxon>
        <taxon>Sphingomonas</taxon>
    </lineage>
</organism>
<accession>A0A437M6G3</accession>
<reference evidence="1 2" key="1">
    <citation type="submission" date="2019-01" db="EMBL/GenBank/DDBJ databases">
        <authorList>
            <person name="Chen W.-M."/>
        </authorList>
    </citation>
    <scope>NUCLEOTIDE SEQUENCE [LARGE SCALE GENOMIC DNA]</scope>
    <source>
        <strain evidence="1 2">CCP-7</strain>
    </source>
</reference>